<keyword evidence="3" id="KW-1185">Reference proteome</keyword>
<proteinExistence type="predicted"/>
<dbReference type="CDD" id="cd23669">
    <property type="entry name" value="GH55_SacteLam55A-like"/>
    <property type="match status" value="1"/>
</dbReference>
<feature type="chain" id="PRO_5010265186" evidence="1">
    <location>
        <begin position="40"/>
        <end position="615"/>
    </location>
</feature>
<dbReference type="EMBL" id="LSRX01000232">
    <property type="protein sequence ID" value="OLQ03598.1"/>
    <property type="molecule type" value="Genomic_DNA"/>
</dbReference>
<accession>A0A1Q9E845</accession>
<gene>
    <name evidence="2" type="ORF">AK812_SmicGene13431</name>
</gene>
<sequence length="615" mass="67258">MTGGPGSSFECAWSEHWPKMRRARIVGLWLLAARACANANCDDGECEQPDATGLVQVTHKSKAKANEAEPTNPDFGPNVIVLEPGAASSAIEDRLQSLYEQYISWDEDAQFGDHRTAILLKPGEHQVDVNLWYYSGVHGLGVSPEDVIVKPGLRGEGLRVEQQPPSYPGGPLLPNTNTFWRTIENVHVAQGKLDFFVSQAAPLRSVKVDGNLYLSAGGSDWTSGGALMNSDVSGSIVTGTQQQWYTRGTLMRPYDHPAGQGSYACISCVDRESGLPFYDSWNFEQHQPDQTWHSGLTYMGAPEVFAEKPYIFFHEGQYKLRIPEVLQNHAGPDWQSGSTVGFDKVFVTKAKTTAAQINTAIAAGKHIVFTPAVYYLDEPIVVNHPNTVLLGLGFATLIPQKLPIFIGRGVIEVGNVDGVRLAGVFVQAGPMDSPDFSKAVGALVRWGKPEEPYAGTKSNPGFIYDFIARVGGPDHEPSGVGNMLEIHNGWVIGDNLWLWKADHCVSNSGALCIPQRYVNHCLVVNAENVHMYGLMAEHANDDIVVWNGEKGKRPGVHLDRIVYDDLDKGEDVLFTEHRASPGSAGSLVAAPLTPLFKPLLRFALIRWGHLRSSQL</sequence>
<evidence type="ECO:0000256" key="1">
    <source>
        <dbReference type="SAM" id="SignalP"/>
    </source>
</evidence>
<dbReference type="Proteomes" id="UP000186817">
    <property type="component" value="Unassembled WGS sequence"/>
</dbReference>
<feature type="signal peptide" evidence="1">
    <location>
        <begin position="1"/>
        <end position="39"/>
    </location>
</feature>
<protein>
    <submittedName>
        <fullName evidence="2">Uncharacterized protein</fullName>
    </submittedName>
</protein>
<reference evidence="2 3" key="1">
    <citation type="submission" date="2016-02" db="EMBL/GenBank/DDBJ databases">
        <title>Genome analysis of coral dinoflagellate symbionts highlights evolutionary adaptations to a symbiotic lifestyle.</title>
        <authorList>
            <person name="Aranda M."/>
            <person name="Li Y."/>
            <person name="Liew Y.J."/>
            <person name="Baumgarten S."/>
            <person name="Simakov O."/>
            <person name="Wilson M."/>
            <person name="Piel J."/>
            <person name="Ashoor H."/>
            <person name="Bougouffa S."/>
            <person name="Bajic V.B."/>
            <person name="Ryu T."/>
            <person name="Ravasi T."/>
            <person name="Bayer T."/>
            <person name="Micklem G."/>
            <person name="Kim H."/>
            <person name="Bhak J."/>
            <person name="Lajeunesse T.C."/>
            <person name="Voolstra C.R."/>
        </authorList>
    </citation>
    <scope>NUCLEOTIDE SEQUENCE [LARGE SCALE GENOMIC DNA]</scope>
    <source>
        <strain evidence="2 3">CCMP2467</strain>
    </source>
</reference>
<dbReference type="OMA" id="KYDVQWN"/>
<organism evidence="2 3">
    <name type="scientific">Symbiodinium microadriaticum</name>
    <name type="common">Dinoflagellate</name>
    <name type="synonym">Zooxanthella microadriatica</name>
    <dbReference type="NCBI Taxonomy" id="2951"/>
    <lineage>
        <taxon>Eukaryota</taxon>
        <taxon>Sar</taxon>
        <taxon>Alveolata</taxon>
        <taxon>Dinophyceae</taxon>
        <taxon>Suessiales</taxon>
        <taxon>Symbiodiniaceae</taxon>
        <taxon>Symbiodinium</taxon>
    </lineage>
</organism>
<evidence type="ECO:0000313" key="2">
    <source>
        <dbReference type="EMBL" id="OLQ03598.1"/>
    </source>
</evidence>
<evidence type="ECO:0000313" key="3">
    <source>
        <dbReference type="Proteomes" id="UP000186817"/>
    </source>
</evidence>
<dbReference type="AlphaFoldDB" id="A0A1Q9E845"/>
<keyword evidence="1" id="KW-0732">Signal</keyword>
<name>A0A1Q9E845_SYMMI</name>
<comment type="caution">
    <text evidence="2">The sequence shown here is derived from an EMBL/GenBank/DDBJ whole genome shotgun (WGS) entry which is preliminary data.</text>
</comment>
<dbReference type="InterPro" id="IPR059186">
    <property type="entry name" value="SACTE_4363"/>
</dbReference>
<dbReference type="OrthoDB" id="5959761at2759"/>